<organism evidence="4 5">
    <name type="scientific">Candidatus Jidaibacter acanthamoebae</name>
    <dbReference type="NCBI Taxonomy" id="86105"/>
    <lineage>
        <taxon>Bacteria</taxon>
        <taxon>Pseudomonadati</taxon>
        <taxon>Pseudomonadota</taxon>
        <taxon>Alphaproteobacteria</taxon>
        <taxon>Rickettsiales</taxon>
        <taxon>Candidatus Midichloriaceae</taxon>
        <taxon>Candidatus Jidaibacter</taxon>
    </lineage>
</organism>
<dbReference type="GO" id="GO:0005737">
    <property type="term" value="C:cytoplasm"/>
    <property type="evidence" value="ECO:0007669"/>
    <property type="project" value="TreeGrafter"/>
</dbReference>
<evidence type="ECO:0000256" key="2">
    <source>
        <dbReference type="ARBA" id="ARBA00023043"/>
    </source>
</evidence>
<dbReference type="Proteomes" id="UP000031258">
    <property type="component" value="Unassembled WGS sequence"/>
</dbReference>
<name>A0A0C1MVG2_9RICK</name>
<dbReference type="InterPro" id="IPR002110">
    <property type="entry name" value="Ankyrin_rpt"/>
</dbReference>
<dbReference type="AlphaFoldDB" id="A0A0C1MVG2"/>
<dbReference type="PANTHER" id="PTHR24189">
    <property type="entry name" value="MYOTROPHIN"/>
    <property type="match status" value="1"/>
</dbReference>
<evidence type="ECO:0000313" key="4">
    <source>
        <dbReference type="EMBL" id="KIE06202.1"/>
    </source>
</evidence>
<accession>A0A0C1MVG2</accession>
<protein>
    <submittedName>
        <fullName evidence="4">Uncharacterized protein</fullName>
    </submittedName>
</protein>
<dbReference type="PANTHER" id="PTHR24189:SF50">
    <property type="entry name" value="ANKYRIN REPEAT AND SOCS BOX PROTEIN 2"/>
    <property type="match status" value="1"/>
</dbReference>
<keyword evidence="2 3" id="KW-0040">ANK repeat</keyword>
<dbReference type="InterPro" id="IPR036770">
    <property type="entry name" value="Ankyrin_rpt-contain_sf"/>
</dbReference>
<dbReference type="PROSITE" id="PS50088">
    <property type="entry name" value="ANK_REPEAT"/>
    <property type="match status" value="1"/>
</dbReference>
<gene>
    <name evidence="4" type="ORF">NF27_BF00040</name>
</gene>
<proteinExistence type="predicted"/>
<dbReference type="InterPro" id="IPR050745">
    <property type="entry name" value="Multifunctional_regulatory"/>
</dbReference>
<dbReference type="RefSeq" id="WP_039454626.1">
    <property type="nucleotide sequence ID" value="NZ_JSWE01000031.1"/>
</dbReference>
<comment type="caution">
    <text evidence="4">The sequence shown here is derived from an EMBL/GenBank/DDBJ whole genome shotgun (WGS) entry which is preliminary data.</text>
</comment>
<dbReference type="Gene3D" id="1.25.40.20">
    <property type="entry name" value="Ankyrin repeat-containing domain"/>
    <property type="match status" value="1"/>
</dbReference>
<keyword evidence="1" id="KW-0677">Repeat</keyword>
<dbReference type="OrthoDB" id="7164678at2"/>
<sequence>MLDTTGLKEAIIRTKDVNEVKRIVESIKQQTKDYLEQNADKESLKKPGVREQAAQLMLSDTFNIVCNPKTGETFLHITSKMMDVELSEVILEAAANPNAIDNDGNSPLHAIAKNYEKLLFSTINTTREGEKEYVDSLNIESKERYFNGAPECLLNDFAPSIGLLIGRGANLNARNNAGKTALEHIHQATETITGKKCELNLESKLFIKAYDNYSKEHSDKSFQNKVIASKQKEKNGCCIMM</sequence>
<dbReference type="EMBL" id="JSWE01000031">
    <property type="protein sequence ID" value="KIE06202.1"/>
    <property type="molecule type" value="Genomic_DNA"/>
</dbReference>
<evidence type="ECO:0000313" key="5">
    <source>
        <dbReference type="Proteomes" id="UP000031258"/>
    </source>
</evidence>
<keyword evidence="5" id="KW-1185">Reference proteome</keyword>
<dbReference type="SUPFAM" id="SSF48403">
    <property type="entry name" value="Ankyrin repeat"/>
    <property type="match status" value="1"/>
</dbReference>
<feature type="repeat" description="ANK" evidence="3">
    <location>
        <begin position="70"/>
        <end position="102"/>
    </location>
</feature>
<evidence type="ECO:0000256" key="1">
    <source>
        <dbReference type="ARBA" id="ARBA00022737"/>
    </source>
</evidence>
<reference evidence="4 5" key="1">
    <citation type="submission" date="2014-11" db="EMBL/GenBank/DDBJ databases">
        <title>A Rickettsiales Symbiont of Amoebae With Ancient Features.</title>
        <authorList>
            <person name="Schulz F."/>
            <person name="Martijn J."/>
            <person name="Wascher F."/>
            <person name="Kostanjsek R."/>
            <person name="Ettema T.J."/>
            <person name="Horn M."/>
        </authorList>
    </citation>
    <scope>NUCLEOTIDE SEQUENCE [LARGE SCALE GENOMIC DNA]</scope>
    <source>
        <strain evidence="4 5">UWC36</strain>
    </source>
</reference>
<evidence type="ECO:0000256" key="3">
    <source>
        <dbReference type="PROSITE-ProRule" id="PRU00023"/>
    </source>
</evidence>